<feature type="transmembrane region" description="Helical" evidence="19">
    <location>
        <begin position="105"/>
        <end position="126"/>
    </location>
</feature>
<comment type="function">
    <text evidence="14 19">Joins adenosylcobinamide-GDP and alpha-ribazole to generate adenosylcobalamin (Ado-cobalamin). Also synthesizes adenosylcobalamin 5'-phosphate from adenosylcobinamide-GDP and alpha-ribazole 5'-phosphate.</text>
</comment>
<reference evidence="21" key="1">
    <citation type="submission" date="2017-05" db="EMBL/GenBank/DDBJ databases">
        <authorList>
            <person name="Rodrigo-Torres L."/>
            <person name="Arahal R. D."/>
            <person name="Lucena T."/>
        </authorList>
    </citation>
    <scope>NUCLEOTIDE SEQUENCE [LARGE SCALE GENOMIC DNA]</scope>
    <source>
        <strain evidence="21">CECT 8649</strain>
    </source>
</reference>
<dbReference type="UniPathway" id="UPA00148">
    <property type="reaction ID" value="UER00238"/>
</dbReference>
<evidence type="ECO:0000256" key="10">
    <source>
        <dbReference type="ARBA" id="ARBA00022692"/>
    </source>
</evidence>
<evidence type="ECO:0000256" key="9">
    <source>
        <dbReference type="ARBA" id="ARBA00022679"/>
    </source>
</evidence>
<comment type="catalytic activity">
    <reaction evidence="18 19">
        <text>alpha-ribazole 5'-phosphate + adenosylcob(III)inamide-GDP = adenosylcob(III)alamin 5'-phosphate + GMP + H(+)</text>
        <dbReference type="Rhea" id="RHEA:23560"/>
        <dbReference type="ChEBI" id="CHEBI:15378"/>
        <dbReference type="ChEBI" id="CHEBI:57918"/>
        <dbReference type="ChEBI" id="CHEBI:58115"/>
        <dbReference type="ChEBI" id="CHEBI:60487"/>
        <dbReference type="ChEBI" id="CHEBI:60493"/>
        <dbReference type="EC" id="2.7.8.26"/>
    </reaction>
</comment>
<comment type="similarity">
    <text evidence="4 19">Belongs to the CobS family.</text>
</comment>
<evidence type="ECO:0000313" key="20">
    <source>
        <dbReference type="EMBL" id="SMX28004.1"/>
    </source>
</evidence>
<dbReference type="Proteomes" id="UP000225972">
    <property type="component" value="Unassembled WGS sequence"/>
</dbReference>
<gene>
    <name evidence="20" type="primary">cobS_2</name>
    <name evidence="19" type="synonym">cobS</name>
    <name evidence="20" type="ORF">TRP8649_02116</name>
</gene>
<protein>
    <recommendedName>
        <fullName evidence="6 19">Adenosylcobinamide-GDP ribazoletransferase</fullName>
        <ecNumber evidence="5 19">2.7.8.26</ecNumber>
    </recommendedName>
    <alternativeName>
        <fullName evidence="16 19">Cobalamin synthase</fullName>
    </alternativeName>
    <alternativeName>
        <fullName evidence="15 19">Cobalamin-5'-phosphate synthase</fullName>
    </alternativeName>
</protein>
<keyword evidence="11 19" id="KW-0460">Magnesium</keyword>
<dbReference type="PANTHER" id="PTHR34148">
    <property type="entry name" value="ADENOSYLCOBINAMIDE-GDP RIBAZOLETRANSFERASE"/>
    <property type="match status" value="1"/>
</dbReference>
<evidence type="ECO:0000256" key="7">
    <source>
        <dbReference type="ARBA" id="ARBA00022475"/>
    </source>
</evidence>
<dbReference type="OrthoDB" id="9794626at2"/>
<dbReference type="Pfam" id="PF02654">
    <property type="entry name" value="CobS"/>
    <property type="match status" value="1"/>
</dbReference>
<dbReference type="RefSeq" id="WP_099245044.1">
    <property type="nucleotide sequence ID" value="NZ_FXXP01000002.1"/>
</dbReference>
<evidence type="ECO:0000256" key="2">
    <source>
        <dbReference type="ARBA" id="ARBA00004651"/>
    </source>
</evidence>
<sequence length="255" mass="27373">MKDTLRLEWQLYQLALRFLTCLPLARNLQESDDLRVRANKYFPLVGALLGVVGAVTFWMMAQWLPVSAALILALVMGLMITGGFFEEGLAKSIEGMHRGEGQTQILQMMAGPGLGLFGAISVALVVAMKLILLSHMDLGTAGAAMILAPVIAMMAVVHVIATTPYLHGEGLRAAAPYITASGYRFALGSMAAIWLCFAFYVGFLPAACAWAGGTICAQLFRSRLVGKLRGYNSDCLGAVMLFAETGSYLGLSLWL</sequence>
<dbReference type="GO" id="GO:0008818">
    <property type="term" value="F:cobalamin 5'-phosphate synthase activity"/>
    <property type="evidence" value="ECO:0007669"/>
    <property type="project" value="UniProtKB-UniRule"/>
</dbReference>
<keyword evidence="10 19" id="KW-0812">Transmembrane</keyword>
<dbReference type="PANTHER" id="PTHR34148:SF1">
    <property type="entry name" value="ADENOSYLCOBINAMIDE-GDP RIBAZOLETRANSFERASE"/>
    <property type="match status" value="1"/>
</dbReference>
<keyword evidence="13 19" id="KW-0472">Membrane</keyword>
<evidence type="ECO:0000256" key="4">
    <source>
        <dbReference type="ARBA" id="ARBA00010561"/>
    </source>
</evidence>
<feature type="transmembrane region" description="Helical" evidence="19">
    <location>
        <begin position="41"/>
        <end position="59"/>
    </location>
</feature>
<feature type="transmembrane region" description="Helical" evidence="19">
    <location>
        <begin position="191"/>
        <end position="220"/>
    </location>
</feature>
<organism evidence="20 21">
    <name type="scientific">Pelagimonas phthalicica</name>
    <dbReference type="NCBI Taxonomy" id="1037362"/>
    <lineage>
        <taxon>Bacteria</taxon>
        <taxon>Pseudomonadati</taxon>
        <taxon>Pseudomonadota</taxon>
        <taxon>Alphaproteobacteria</taxon>
        <taxon>Rhodobacterales</taxon>
        <taxon>Roseobacteraceae</taxon>
        <taxon>Pelagimonas</taxon>
    </lineage>
</organism>
<feature type="transmembrane region" description="Helical" evidence="19">
    <location>
        <begin position="66"/>
        <end position="85"/>
    </location>
</feature>
<keyword evidence="21" id="KW-1185">Reference proteome</keyword>
<comment type="cofactor">
    <cofactor evidence="1 19">
        <name>Mg(2+)</name>
        <dbReference type="ChEBI" id="CHEBI:18420"/>
    </cofactor>
</comment>
<dbReference type="GO" id="GO:0009236">
    <property type="term" value="P:cobalamin biosynthetic process"/>
    <property type="evidence" value="ECO:0007669"/>
    <property type="project" value="UniProtKB-UniRule"/>
</dbReference>
<evidence type="ECO:0000256" key="17">
    <source>
        <dbReference type="ARBA" id="ARBA00048623"/>
    </source>
</evidence>
<evidence type="ECO:0000256" key="19">
    <source>
        <dbReference type="HAMAP-Rule" id="MF_00719"/>
    </source>
</evidence>
<comment type="pathway">
    <text evidence="3 19">Cofactor biosynthesis; adenosylcobalamin biosynthesis; adenosylcobalamin from cob(II)yrinate a,c-diamide: step 7/7.</text>
</comment>
<evidence type="ECO:0000256" key="8">
    <source>
        <dbReference type="ARBA" id="ARBA00022573"/>
    </source>
</evidence>
<keyword evidence="8 19" id="KW-0169">Cobalamin biosynthesis</keyword>
<evidence type="ECO:0000256" key="3">
    <source>
        <dbReference type="ARBA" id="ARBA00004663"/>
    </source>
</evidence>
<name>A0A238JCR9_9RHOB</name>
<comment type="subcellular location">
    <subcellularLocation>
        <location evidence="2 19">Cell membrane</location>
        <topology evidence="2 19">Multi-pass membrane protein</topology>
    </subcellularLocation>
</comment>
<keyword evidence="12 19" id="KW-1133">Transmembrane helix</keyword>
<keyword evidence="9 19" id="KW-0808">Transferase</keyword>
<evidence type="ECO:0000256" key="12">
    <source>
        <dbReference type="ARBA" id="ARBA00022989"/>
    </source>
</evidence>
<dbReference type="HAMAP" id="MF_00719">
    <property type="entry name" value="CobS"/>
    <property type="match status" value="1"/>
</dbReference>
<accession>A0A238JCR9</accession>
<evidence type="ECO:0000256" key="11">
    <source>
        <dbReference type="ARBA" id="ARBA00022842"/>
    </source>
</evidence>
<evidence type="ECO:0000256" key="5">
    <source>
        <dbReference type="ARBA" id="ARBA00013200"/>
    </source>
</evidence>
<dbReference type="GO" id="GO:0005886">
    <property type="term" value="C:plasma membrane"/>
    <property type="evidence" value="ECO:0007669"/>
    <property type="project" value="UniProtKB-SubCell"/>
</dbReference>
<evidence type="ECO:0000256" key="14">
    <source>
        <dbReference type="ARBA" id="ARBA00025228"/>
    </source>
</evidence>
<dbReference type="AlphaFoldDB" id="A0A238JCR9"/>
<comment type="catalytic activity">
    <reaction evidence="17 19">
        <text>alpha-ribazole + adenosylcob(III)inamide-GDP = adenosylcob(III)alamin + GMP + H(+)</text>
        <dbReference type="Rhea" id="RHEA:16049"/>
        <dbReference type="ChEBI" id="CHEBI:10329"/>
        <dbReference type="ChEBI" id="CHEBI:15378"/>
        <dbReference type="ChEBI" id="CHEBI:18408"/>
        <dbReference type="ChEBI" id="CHEBI:58115"/>
        <dbReference type="ChEBI" id="CHEBI:60487"/>
        <dbReference type="EC" id="2.7.8.26"/>
    </reaction>
</comment>
<dbReference type="EMBL" id="FXXP01000002">
    <property type="protein sequence ID" value="SMX28004.1"/>
    <property type="molecule type" value="Genomic_DNA"/>
</dbReference>
<proteinExistence type="inferred from homology"/>
<feature type="transmembrane region" description="Helical" evidence="19">
    <location>
        <begin position="138"/>
        <end position="161"/>
    </location>
</feature>
<keyword evidence="7 19" id="KW-1003">Cell membrane</keyword>
<evidence type="ECO:0000256" key="13">
    <source>
        <dbReference type="ARBA" id="ARBA00023136"/>
    </source>
</evidence>
<dbReference type="EC" id="2.7.8.26" evidence="5 19"/>
<evidence type="ECO:0000256" key="18">
    <source>
        <dbReference type="ARBA" id="ARBA00049504"/>
    </source>
</evidence>
<evidence type="ECO:0000313" key="21">
    <source>
        <dbReference type="Proteomes" id="UP000225972"/>
    </source>
</evidence>
<dbReference type="GO" id="GO:0051073">
    <property type="term" value="F:adenosylcobinamide-GDP ribazoletransferase activity"/>
    <property type="evidence" value="ECO:0007669"/>
    <property type="project" value="UniProtKB-UniRule"/>
</dbReference>
<evidence type="ECO:0000256" key="15">
    <source>
        <dbReference type="ARBA" id="ARBA00032605"/>
    </source>
</evidence>
<evidence type="ECO:0000256" key="1">
    <source>
        <dbReference type="ARBA" id="ARBA00001946"/>
    </source>
</evidence>
<evidence type="ECO:0000256" key="16">
    <source>
        <dbReference type="ARBA" id="ARBA00032853"/>
    </source>
</evidence>
<evidence type="ECO:0000256" key="6">
    <source>
        <dbReference type="ARBA" id="ARBA00015850"/>
    </source>
</evidence>
<dbReference type="InterPro" id="IPR003805">
    <property type="entry name" value="CobS"/>
</dbReference>